<dbReference type="Proteomes" id="UP000015101">
    <property type="component" value="Unassembled WGS sequence"/>
</dbReference>
<comment type="similarity">
    <text evidence="2">Belongs to the TRAP-alpha family.</text>
</comment>
<reference evidence="14" key="3">
    <citation type="submission" date="2015-06" db="UniProtKB">
        <authorList>
            <consortium name="EnsemblMetazoa"/>
        </authorList>
    </citation>
    <scope>IDENTIFICATION</scope>
</reference>
<dbReference type="InParanoid" id="T1G755"/>
<dbReference type="KEGG" id="hro:HELRODRAFT_88699"/>
<keyword evidence="6" id="KW-0256">Endoplasmic reticulum</keyword>
<dbReference type="GeneID" id="20216902"/>
<keyword evidence="8 12" id="KW-0472">Membrane</keyword>
<feature type="transmembrane region" description="Helical" evidence="12">
    <location>
        <begin position="193"/>
        <end position="214"/>
    </location>
</feature>
<feature type="transmembrane region" description="Helical" evidence="12">
    <location>
        <begin position="6"/>
        <end position="23"/>
    </location>
</feature>
<evidence type="ECO:0000256" key="6">
    <source>
        <dbReference type="ARBA" id="ARBA00022824"/>
    </source>
</evidence>
<dbReference type="AlphaFoldDB" id="T1G755"/>
<evidence type="ECO:0000256" key="3">
    <source>
        <dbReference type="ARBA" id="ARBA00020280"/>
    </source>
</evidence>
<dbReference type="CTD" id="20216902"/>
<evidence type="ECO:0000256" key="2">
    <source>
        <dbReference type="ARBA" id="ARBA00006776"/>
    </source>
</evidence>
<dbReference type="EMBL" id="KB097612">
    <property type="protein sequence ID" value="ESN93447.1"/>
    <property type="molecule type" value="Genomic_DNA"/>
</dbReference>
<dbReference type="HOGENOM" id="CLU_073618_2_0_1"/>
<dbReference type="FunCoup" id="T1G755">
    <property type="interactions" value="1582"/>
</dbReference>
<accession>T1G755</accession>
<dbReference type="OrthoDB" id="1926781at2759"/>
<dbReference type="Pfam" id="PF03896">
    <property type="entry name" value="TRAP_alpha"/>
    <property type="match status" value="1"/>
</dbReference>
<gene>
    <name evidence="14" type="primary">20216902</name>
    <name evidence="13" type="ORF">HELRODRAFT_88699</name>
</gene>
<comment type="subcellular location">
    <subcellularLocation>
        <location evidence="1">Endoplasmic reticulum membrane</location>
        <topology evidence="1">Single-pass type I membrane protein</topology>
    </subcellularLocation>
</comment>
<evidence type="ECO:0000256" key="5">
    <source>
        <dbReference type="ARBA" id="ARBA00022729"/>
    </source>
</evidence>
<dbReference type="PANTHER" id="PTHR12924">
    <property type="entry name" value="TRANSLOCON-ASSOCIATED PROTEIN, ALPHA SUBUNIT"/>
    <property type="match status" value="1"/>
</dbReference>
<dbReference type="GO" id="GO:0005789">
    <property type="term" value="C:endoplasmic reticulum membrane"/>
    <property type="evidence" value="ECO:0007669"/>
    <property type="project" value="UniProtKB-SubCell"/>
</dbReference>
<evidence type="ECO:0000313" key="14">
    <source>
        <dbReference type="EnsemblMetazoa" id="HelroP88699"/>
    </source>
</evidence>
<organism evidence="14 15">
    <name type="scientific">Helobdella robusta</name>
    <name type="common">Californian leech</name>
    <dbReference type="NCBI Taxonomy" id="6412"/>
    <lineage>
        <taxon>Eukaryota</taxon>
        <taxon>Metazoa</taxon>
        <taxon>Spiralia</taxon>
        <taxon>Lophotrochozoa</taxon>
        <taxon>Annelida</taxon>
        <taxon>Clitellata</taxon>
        <taxon>Hirudinea</taxon>
        <taxon>Rhynchobdellida</taxon>
        <taxon>Glossiphoniidae</taxon>
        <taxon>Helobdella</taxon>
    </lineage>
</organism>
<comment type="function">
    <text evidence="9">TRAP proteins are part of a complex whose function is to bind calcium to the ER membrane and thereby regulate the retention of ER resident proteins. May be involved in the recycling of the translocation apparatus after completion of the translocation process or may function as a membrane-bound chaperone facilitating folding of translocated proteins.</text>
</comment>
<dbReference type="RefSeq" id="XP_009028430.1">
    <property type="nucleotide sequence ID" value="XM_009030182.1"/>
</dbReference>
<dbReference type="OMA" id="HFVQPAD"/>
<keyword evidence="4 12" id="KW-0812">Transmembrane</keyword>
<evidence type="ECO:0000313" key="15">
    <source>
        <dbReference type="Proteomes" id="UP000015101"/>
    </source>
</evidence>
<keyword evidence="5" id="KW-0732">Signal</keyword>
<dbReference type="STRING" id="6412.T1G755"/>
<dbReference type="eggNOG" id="KOG1631">
    <property type="taxonomic scope" value="Eukaryota"/>
</dbReference>
<protein>
    <recommendedName>
        <fullName evidence="3">Translocon-associated protein subunit alpha</fullName>
    </recommendedName>
    <alternativeName>
        <fullName evidence="11">Signal sequence receptor subunit alpha</fullName>
    </alternativeName>
</protein>
<evidence type="ECO:0000256" key="11">
    <source>
        <dbReference type="ARBA" id="ARBA00031071"/>
    </source>
</evidence>
<sequence length="256" mass="29508">MPNSDLFISILFLIYYVIYIYKYRIYRHSYEYLQYSSKFINQFSFFGQNDDDDEAEDTTLKPSPDAKTNFIFIKPLTQDLPAGQEVRVLIGFTNKGEKEFVVETIDASLRYPQDFSYYIQNFTTYRLYQPIEPSKEATFEYRFIPSDTLSSRPFGLVINVNYKDVDGAAYLDAIFNSTINIIEPDEGLDGEIFFLYIFLVAIVILAGVGFYHLATSFKKKHLGSKPKQAVELGTQNKGDVDYDWIPKEALISSELG</sequence>
<reference evidence="13 15" key="2">
    <citation type="journal article" date="2013" name="Nature">
        <title>Insights into bilaterian evolution from three spiralian genomes.</title>
        <authorList>
            <person name="Simakov O."/>
            <person name="Marletaz F."/>
            <person name="Cho S.J."/>
            <person name="Edsinger-Gonzales E."/>
            <person name="Havlak P."/>
            <person name="Hellsten U."/>
            <person name="Kuo D.H."/>
            <person name="Larsson T."/>
            <person name="Lv J."/>
            <person name="Arendt D."/>
            <person name="Savage R."/>
            <person name="Osoegawa K."/>
            <person name="de Jong P."/>
            <person name="Grimwood J."/>
            <person name="Chapman J.A."/>
            <person name="Shapiro H."/>
            <person name="Aerts A."/>
            <person name="Otillar R.P."/>
            <person name="Terry A.Y."/>
            <person name="Boore J.L."/>
            <person name="Grigoriev I.V."/>
            <person name="Lindberg D.R."/>
            <person name="Seaver E.C."/>
            <person name="Weisblat D.A."/>
            <person name="Putnam N.H."/>
            <person name="Rokhsar D.S."/>
        </authorList>
    </citation>
    <scope>NUCLEOTIDE SEQUENCE</scope>
</reference>
<keyword evidence="15" id="KW-1185">Reference proteome</keyword>
<dbReference type="EMBL" id="AMQM01007425">
    <property type="status" value="NOT_ANNOTATED_CDS"/>
    <property type="molecule type" value="Genomic_DNA"/>
</dbReference>
<evidence type="ECO:0000256" key="7">
    <source>
        <dbReference type="ARBA" id="ARBA00022989"/>
    </source>
</evidence>
<dbReference type="EnsemblMetazoa" id="HelroT88699">
    <property type="protein sequence ID" value="HelroP88699"/>
    <property type="gene ID" value="HelroG88699"/>
</dbReference>
<evidence type="ECO:0000256" key="1">
    <source>
        <dbReference type="ARBA" id="ARBA00004115"/>
    </source>
</evidence>
<evidence type="ECO:0000256" key="8">
    <source>
        <dbReference type="ARBA" id="ARBA00023136"/>
    </source>
</evidence>
<proteinExistence type="inferred from homology"/>
<evidence type="ECO:0000256" key="9">
    <source>
        <dbReference type="ARBA" id="ARBA00025620"/>
    </source>
</evidence>
<keyword evidence="7 12" id="KW-1133">Transmembrane helix</keyword>
<evidence type="ECO:0000256" key="10">
    <source>
        <dbReference type="ARBA" id="ARBA00025854"/>
    </source>
</evidence>
<reference evidence="15" key="1">
    <citation type="submission" date="2012-12" db="EMBL/GenBank/DDBJ databases">
        <authorList>
            <person name="Hellsten U."/>
            <person name="Grimwood J."/>
            <person name="Chapman J.A."/>
            <person name="Shapiro H."/>
            <person name="Aerts A."/>
            <person name="Otillar R.P."/>
            <person name="Terry A.Y."/>
            <person name="Boore J.L."/>
            <person name="Simakov O."/>
            <person name="Marletaz F."/>
            <person name="Cho S.-J."/>
            <person name="Edsinger-Gonzales E."/>
            <person name="Havlak P."/>
            <person name="Kuo D.-H."/>
            <person name="Larsson T."/>
            <person name="Lv J."/>
            <person name="Arendt D."/>
            <person name="Savage R."/>
            <person name="Osoegawa K."/>
            <person name="de Jong P."/>
            <person name="Lindberg D.R."/>
            <person name="Seaver E.C."/>
            <person name="Weisblat D.A."/>
            <person name="Putnam N.H."/>
            <person name="Grigoriev I.V."/>
            <person name="Rokhsar D.S."/>
        </authorList>
    </citation>
    <scope>NUCLEOTIDE SEQUENCE</scope>
</reference>
<name>T1G755_HELRO</name>
<evidence type="ECO:0000313" key="13">
    <source>
        <dbReference type="EMBL" id="ESN93447.1"/>
    </source>
</evidence>
<comment type="subunit">
    <text evidence="10">Heterotetramer of TRAP-alpha, TRAP-beta, TRAP-delta and TRAP-gamma. Interacts with palmitoylated calnexin (CALX), the interaction is required for efficient folding of glycosylated proteins.</text>
</comment>
<dbReference type="GO" id="GO:0005783">
    <property type="term" value="C:endoplasmic reticulum"/>
    <property type="evidence" value="ECO:0000318"/>
    <property type="project" value="GO_Central"/>
</dbReference>
<dbReference type="PANTHER" id="PTHR12924:SF0">
    <property type="entry name" value="TRANSLOCON-ASSOCIATED PROTEIN SUBUNIT ALPHA"/>
    <property type="match status" value="1"/>
</dbReference>
<evidence type="ECO:0000256" key="4">
    <source>
        <dbReference type="ARBA" id="ARBA00022692"/>
    </source>
</evidence>
<dbReference type="InterPro" id="IPR005595">
    <property type="entry name" value="TRAP_alpha"/>
</dbReference>
<evidence type="ECO:0000256" key="12">
    <source>
        <dbReference type="SAM" id="Phobius"/>
    </source>
</evidence>